<accession>R0JA10</accession>
<protein>
    <submittedName>
        <fullName evidence="2">Uncharacterized protein</fullName>
    </submittedName>
</protein>
<sequence length="726" mass="82393">MLRKQHLSSVADLDFPISNAQAALCTKDFCRAELALVGECSCTFAVVLAGFGDPVLGSCTRAEEIGANKFIHCLSSTELFYKINEFYNTRILDGAFRHDACIFTNSDEGERNILGENEERRLQVDHPFGCFSSGWLISKAAANPCAVPRLFTLGSGSMPIAEHLYSVPEIALPKFQMQKALSSSPEFLRTGIAAKTTCRKICTKKMETYYISFVTELFIALSDQLKECQVTEPLQIAIAELAIQRVGEMRKLWEVRRNPPWNRAVQQLAAEEVLHLSWQCLAVVTPSFDSCEYEVAVLAFTFLEVFMQQQPATDVLERAWCMQGTAVVQVCRLQMKRDARVNSYLWSLLMERKAFDKVCVRGMERNQKSLFGKNCDLQVEEGDEFHNVCTSTVCTQLARDFPTSFAADTEQQQPGARSSVLGTLLHLMITLFSLTWSSSSLQHQFPVISARGTAKWNRFVPFIQQVFACQLCFFQVRVPRCSVCSWGVGTGTAPKPCCRKDRLWQMDWADRMELIYSAIYLWLMEHIPEDDGYHKVTEKLCITRMAFIYLVQVQIPTYPVLLSSTRRLTGVGLMDIRVIQTHLWKPQGAAGLEHEQHQFHQEMILAERFVVLRQDLSAHSTAWLRHSYCTTRAKLNQTVNKQDVYALRKPLHAQCSPRPWEQQSLRALARPPAARTAHEITWLSMDRGGLDRVLKPSGGNPQYRLPVSYAEPHPDLHQLQSQEPVL</sequence>
<organism evidence="2 3">
    <name type="scientific">Anas platyrhynchos</name>
    <name type="common">Mallard</name>
    <name type="synonym">Anas boschas</name>
    <dbReference type="NCBI Taxonomy" id="8839"/>
    <lineage>
        <taxon>Eukaryota</taxon>
        <taxon>Metazoa</taxon>
        <taxon>Chordata</taxon>
        <taxon>Craniata</taxon>
        <taxon>Vertebrata</taxon>
        <taxon>Euteleostomi</taxon>
        <taxon>Archelosauria</taxon>
        <taxon>Archosauria</taxon>
        <taxon>Dinosauria</taxon>
        <taxon>Saurischia</taxon>
        <taxon>Theropoda</taxon>
        <taxon>Coelurosauria</taxon>
        <taxon>Aves</taxon>
        <taxon>Neognathae</taxon>
        <taxon>Galloanserae</taxon>
        <taxon>Anseriformes</taxon>
        <taxon>Anatidae</taxon>
        <taxon>Anatinae</taxon>
        <taxon>Anas</taxon>
    </lineage>
</organism>
<dbReference type="AlphaFoldDB" id="R0JA10"/>
<evidence type="ECO:0000313" key="3">
    <source>
        <dbReference type="Proteomes" id="UP000296049"/>
    </source>
</evidence>
<reference evidence="3" key="1">
    <citation type="journal article" date="2013" name="Nat. Genet.">
        <title>The duck genome and transcriptome provide insight into an avian influenza virus reservoir species.</title>
        <authorList>
            <person name="Huang Y."/>
            <person name="Li Y."/>
            <person name="Burt D.W."/>
            <person name="Chen H."/>
            <person name="Zhang Y."/>
            <person name="Qian W."/>
            <person name="Kim H."/>
            <person name="Gan S."/>
            <person name="Zhao Y."/>
            <person name="Li J."/>
            <person name="Yi K."/>
            <person name="Feng H."/>
            <person name="Zhu P."/>
            <person name="Li B."/>
            <person name="Liu Q."/>
            <person name="Fairley S."/>
            <person name="Magor K.E."/>
            <person name="Du Z."/>
            <person name="Hu X."/>
            <person name="Goodman L."/>
            <person name="Tafer H."/>
            <person name="Vignal A."/>
            <person name="Lee T."/>
            <person name="Kim K.W."/>
            <person name="Sheng Z."/>
            <person name="An Y."/>
            <person name="Searle S."/>
            <person name="Herrero J."/>
            <person name="Groenen M.A."/>
            <person name="Crooijmans R.P."/>
            <person name="Faraut T."/>
            <person name="Cai Q."/>
            <person name="Webster R.G."/>
            <person name="Aldridge J.R."/>
            <person name="Warren W.C."/>
            <person name="Bartschat S."/>
            <person name="Kehr S."/>
            <person name="Marz M."/>
            <person name="Stadler P.F."/>
            <person name="Smith J."/>
            <person name="Kraus R.H."/>
            <person name="Zhao Y."/>
            <person name="Ren L."/>
            <person name="Fei J."/>
            <person name="Morisson M."/>
            <person name="Kaiser P."/>
            <person name="Griffin D.K."/>
            <person name="Rao M."/>
            <person name="Pitel F."/>
            <person name="Wang J."/>
            <person name="Li N."/>
        </authorList>
    </citation>
    <scope>NUCLEOTIDE SEQUENCE [LARGE SCALE GENOMIC DNA]</scope>
</reference>
<proteinExistence type="predicted"/>
<keyword evidence="3" id="KW-1185">Reference proteome</keyword>
<evidence type="ECO:0000313" key="2">
    <source>
        <dbReference type="EMBL" id="EOA94080.1"/>
    </source>
</evidence>
<dbReference type="Proteomes" id="UP000296049">
    <property type="component" value="Unassembled WGS sequence"/>
</dbReference>
<dbReference type="EMBL" id="KB745046">
    <property type="protein sequence ID" value="EOA94080.1"/>
    <property type="molecule type" value="Genomic_DNA"/>
</dbReference>
<gene>
    <name evidence="2" type="ORF">Anapl_15109</name>
</gene>
<name>R0JA10_ANAPL</name>
<feature type="region of interest" description="Disordered" evidence="1">
    <location>
        <begin position="694"/>
        <end position="726"/>
    </location>
</feature>
<evidence type="ECO:0000256" key="1">
    <source>
        <dbReference type="SAM" id="MobiDB-lite"/>
    </source>
</evidence>